<dbReference type="PROSITE" id="PS50110">
    <property type="entry name" value="RESPONSE_REGULATORY"/>
    <property type="match status" value="1"/>
</dbReference>
<feature type="modified residue" description="4-aspartylphosphate" evidence="3">
    <location>
        <position position="60"/>
    </location>
</feature>
<dbReference type="STRING" id="1528.SAMN04488579_11513"/>
<dbReference type="GO" id="GO:0003677">
    <property type="term" value="F:DNA binding"/>
    <property type="evidence" value="ECO:0007669"/>
    <property type="project" value="UniProtKB-KW"/>
</dbReference>
<keyword evidence="6" id="KW-0238">DNA-binding</keyword>
<reference evidence="7" key="1">
    <citation type="submission" date="2016-10" db="EMBL/GenBank/DDBJ databases">
        <authorList>
            <person name="Varghese N."/>
            <person name="Submissions S."/>
        </authorList>
    </citation>
    <scope>NUCLEOTIDE SEQUENCE [LARGE SCALE GENOMIC DNA]</scope>
    <source>
        <strain evidence="7">VPI 5359</strain>
    </source>
</reference>
<dbReference type="Gene3D" id="2.40.50.1020">
    <property type="entry name" value="LytTr DNA-binding domain"/>
    <property type="match status" value="1"/>
</dbReference>
<evidence type="ECO:0000256" key="3">
    <source>
        <dbReference type="PROSITE-ProRule" id="PRU00169"/>
    </source>
</evidence>
<dbReference type="SMART" id="SM00850">
    <property type="entry name" value="LytTR"/>
    <property type="match status" value="1"/>
</dbReference>
<dbReference type="Pfam" id="PF04397">
    <property type="entry name" value="LytTR"/>
    <property type="match status" value="1"/>
</dbReference>
<dbReference type="AlphaFoldDB" id="A0A1H3GTC0"/>
<comment type="function">
    <text evidence="2">May play the central regulatory role in sporulation. It may be an element of the effector pathway responsible for the activation of sporulation genes in response to nutritional stress. Spo0A may act in concert with spo0H (a sigma factor) to control the expression of some genes that are critical to the sporulation process.</text>
</comment>
<accession>A0A1H3GTC0</accession>
<dbReference type="PANTHER" id="PTHR37299:SF1">
    <property type="entry name" value="STAGE 0 SPORULATION PROTEIN A HOMOLOG"/>
    <property type="match status" value="1"/>
</dbReference>
<organism evidence="6 7">
    <name type="scientific">Eubacterium barkeri</name>
    <name type="common">Clostridium barkeri</name>
    <dbReference type="NCBI Taxonomy" id="1528"/>
    <lineage>
        <taxon>Bacteria</taxon>
        <taxon>Bacillati</taxon>
        <taxon>Bacillota</taxon>
        <taxon>Clostridia</taxon>
        <taxon>Eubacteriales</taxon>
        <taxon>Eubacteriaceae</taxon>
        <taxon>Eubacterium</taxon>
    </lineage>
</organism>
<dbReference type="GO" id="GO:0000156">
    <property type="term" value="F:phosphorelay response regulator activity"/>
    <property type="evidence" value="ECO:0007669"/>
    <property type="project" value="InterPro"/>
</dbReference>
<dbReference type="InterPro" id="IPR046947">
    <property type="entry name" value="LytR-like"/>
</dbReference>
<dbReference type="InterPro" id="IPR011006">
    <property type="entry name" value="CheY-like_superfamily"/>
</dbReference>
<dbReference type="RefSeq" id="WP_176770890.1">
    <property type="nucleotide sequence ID" value="NZ_FNOU01000015.1"/>
</dbReference>
<keyword evidence="3" id="KW-0597">Phosphoprotein</keyword>
<dbReference type="PANTHER" id="PTHR37299">
    <property type="entry name" value="TRANSCRIPTIONAL REGULATOR-RELATED"/>
    <property type="match status" value="1"/>
</dbReference>
<keyword evidence="7" id="KW-1185">Reference proteome</keyword>
<dbReference type="SUPFAM" id="SSF52172">
    <property type="entry name" value="CheY-like"/>
    <property type="match status" value="1"/>
</dbReference>
<evidence type="ECO:0000313" key="6">
    <source>
        <dbReference type="EMBL" id="SDY06290.1"/>
    </source>
</evidence>
<proteinExistence type="predicted"/>
<name>A0A1H3GTC0_EUBBA</name>
<dbReference type="InterPro" id="IPR007492">
    <property type="entry name" value="LytTR_DNA-bd_dom"/>
</dbReference>
<evidence type="ECO:0000256" key="1">
    <source>
        <dbReference type="ARBA" id="ARBA00018672"/>
    </source>
</evidence>
<protein>
    <recommendedName>
        <fullName evidence="1">Stage 0 sporulation protein A homolog</fullName>
    </recommendedName>
</protein>
<dbReference type="SMART" id="SM00448">
    <property type="entry name" value="REC"/>
    <property type="match status" value="1"/>
</dbReference>
<dbReference type="InterPro" id="IPR001789">
    <property type="entry name" value="Sig_transdc_resp-reg_receiver"/>
</dbReference>
<feature type="domain" description="HTH LytTR-type" evidence="5">
    <location>
        <begin position="134"/>
        <end position="235"/>
    </location>
</feature>
<dbReference type="Pfam" id="PF00072">
    <property type="entry name" value="Response_reg"/>
    <property type="match status" value="1"/>
</dbReference>
<feature type="domain" description="Response regulatory" evidence="4">
    <location>
        <begin position="3"/>
        <end position="123"/>
    </location>
</feature>
<sequence>MYRIALCDDKPAELNKVGALLDEYKKNHRDCEFTIHCFTSVADLKENFGKEEPFDVLLMDIYMPRENGIQGAKALRAQGFSGSIVFLTTSLEHSLQAFDVDAEQYLVKPIDQKRFFKVLEKVFARLDDEPQGTLVLQTNAGMQRIAIRDILYCEVQRHYVHINRFEGDTLSIRRTLTAFQEELKPFPDFVRVGRAYLINLGHITRLTAKAAVLTGGKTIWLPRGAYAGLKKQYFQFFREG</sequence>
<dbReference type="Proteomes" id="UP000199652">
    <property type="component" value="Unassembled WGS sequence"/>
</dbReference>
<evidence type="ECO:0000259" key="4">
    <source>
        <dbReference type="PROSITE" id="PS50110"/>
    </source>
</evidence>
<evidence type="ECO:0000259" key="5">
    <source>
        <dbReference type="PROSITE" id="PS50930"/>
    </source>
</evidence>
<evidence type="ECO:0000313" key="7">
    <source>
        <dbReference type="Proteomes" id="UP000199652"/>
    </source>
</evidence>
<dbReference type="PROSITE" id="PS50930">
    <property type="entry name" value="HTH_LYTTR"/>
    <property type="match status" value="1"/>
</dbReference>
<dbReference type="EMBL" id="FNOU01000015">
    <property type="protein sequence ID" value="SDY06290.1"/>
    <property type="molecule type" value="Genomic_DNA"/>
</dbReference>
<dbReference type="Gene3D" id="3.40.50.2300">
    <property type="match status" value="1"/>
</dbReference>
<gene>
    <name evidence="6" type="ORF">SAMN04488579_11513</name>
</gene>
<evidence type="ECO:0000256" key="2">
    <source>
        <dbReference type="ARBA" id="ARBA00024867"/>
    </source>
</evidence>